<name>A0A1G9TS94_9EURY</name>
<gene>
    <name evidence="1" type="ORF">SAMN04487949_1891</name>
</gene>
<dbReference type="InterPro" id="IPR011335">
    <property type="entry name" value="Restrct_endonuc-II-like"/>
</dbReference>
<evidence type="ECO:0008006" key="3">
    <source>
        <dbReference type="Google" id="ProtNLM"/>
    </source>
</evidence>
<evidence type="ECO:0000313" key="1">
    <source>
        <dbReference type="EMBL" id="SDM50600.1"/>
    </source>
</evidence>
<dbReference type="STRING" id="660521.SAMN04487949_1891"/>
<evidence type="ECO:0000313" key="2">
    <source>
        <dbReference type="Proteomes" id="UP000199451"/>
    </source>
</evidence>
<dbReference type="SUPFAM" id="SSF52980">
    <property type="entry name" value="Restriction endonuclease-like"/>
    <property type="match status" value="1"/>
</dbReference>
<dbReference type="Proteomes" id="UP000199451">
    <property type="component" value="Unassembled WGS sequence"/>
</dbReference>
<accession>A0A1G9TS94</accession>
<keyword evidence="2" id="KW-1185">Reference proteome</keyword>
<dbReference type="AlphaFoldDB" id="A0A1G9TS94"/>
<dbReference type="EMBL" id="FNHL01000002">
    <property type="protein sequence ID" value="SDM50600.1"/>
    <property type="molecule type" value="Genomic_DNA"/>
</dbReference>
<reference evidence="2" key="1">
    <citation type="submission" date="2016-10" db="EMBL/GenBank/DDBJ databases">
        <authorList>
            <person name="Varghese N."/>
            <person name="Submissions S."/>
        </authorList>
    </citation>
    <scope>NUCLEOTIDE SEQUENCE [LARGE SCALE GENOMIC DNA]</scope>
    <source>
        <strain evidence="2">CGMCC 1.10119</strain>
    </source>
</reference>
<protein>
    <recommendedName>
        <fullName evidence="3">Endonuclease</fullName>
    </recommendedName>
</protein>
<proteinExistence type="predicted"/>
<sequence length="131" mass="14977">MYWSEKYQLGIVADYLREEGYQFATEARLYSIPIDIVALQGNTTVAVELKSRDFKRGINQAERNTSVVDFSYLSVWEENITDDLVSRIDDSPIGLLSVGTHVKCLSPPVRNDPSTHAKSRVQEYVRNHVRK</sequence>
<organism evidence="1 2">
    <name type="scientific">Halogranum gelatinilyticum</name>
    <dbReference type="NCBI Taxonomy" id="660521"/>
    <lineage>
        <taxon>Archaea</taxon>
        <taxon>Methanobacteriati</taxon>
        <taxon>Methanobacteriota</taxon>
        <taxon>Stenosarchaea group</taxon>
        <taxon>Halobacteria</taxon>
        <taxon>Halobacteriales</taxon>
        <taxon>Haloferacaceae</taxon>
    </lineage>
</organism>